<evidence type="ECO:0000313" key="4">
    <source>
        <dbReference type="Proteomes" id="UP001167871"/>
    </source>
</evidence>
<proteinExistence type="predicted"/>
<reference evidence="3" key="1">
    <citation type="submission" date="2023-06" db="EMBL/GenBank/DDBJ databases">
        <authorList>
            <person name="Zeman M."/>
            <person name="Kubasova T."/>
            <person name="Jahodarova E."/>
            <person name="Nykrynova M."/>
            <person name="Rychlik I."/>
        </authorList>
    </citation>
    <scope>NUCLEOTIDE SEQUENCE</scope>
    <source>
        <strain evidence="3">84_SSukc20</strain>
    </source>
</reference>
<dbReference type="Gene3D" id="2.60.40.1120">
    <property type="entry name" value="Carboxypeptidase-like, regulatory domain"/>
    <property type="match status" value="1"/>
</dbReference>
<dbReference type="SUPFAM" id="SSF49464">
    <property type="entry name" value="Carboxypeptidase regulatory domain-like"/>
    <property type="match status" value="1"/>
</dbReference>
<comment type="caution">
    <text evidence="3">The sequence shown here is derived from an EMBL/GenBank/DDBJ whole genome shotgun (WGS) entry which is preliminary data.</text>
</comment>
<dbReference type="SUPFAM" id="SSF56935">
    <property type="entry name" value="Porins"/>
    <property type="match status" value="1"/>
</dbReference>
<dbReference type="InterPro" id="IPR008969">
    <property type="entry name" value="CarboxyPept-like_regulatory"/>
</dbReference>
<dbReference type="InterPro" id="IPR041700">
    <property type="entry name" value="OMP_b-brl_3"/>
</dbReference>
<dbReference type="RefSeq" id="WP_301639046.1">
    <property type="nucleotide sequence ID" value="NZ_JAUEII010000004.1"/>
</dbReference>
<reference evidence="3" key="2">
    <citation type="submission" date="2024-05" db="EMBL/GenBank/DDBJ databases">
        <title>Identification and characterization of horizontal gene transfer across gut microbiota members of farm animals based on homology search.</title>
        <authorList>
            <person name="Schwarzerova J."/>
            <person name="Nykrynova M."/>
            <person name="Jureckova K."/>
            <person name="Cejkova D."/>
            <person name="Rychlik I."/>
        </authorList>
    </citation>
    <scope>NUCLEOTIDE SEQUENCE</scope>
    <source>
        <strain evidence="3">84_SSukc20</strain>
    </source>
</reference>
<name>A0ABT7X385_9BACE</name>
<evidence type="ECO:0000256" key="1">
    <source>
        <dbReference type="SAM" id="SignalP"/>
    </source>
</evidence>
<keyword evidence="4" id="KW-1185">Reference proteome</keyword>
<dbReference type="Pfam" id="PF14905">
    <property type="entry name" value="OMP_b-brl_3"/>
    <property type="match status" value="1"/>
</dbReference>
<feature type="chain" id="PRO_5045290051" evidence="1">
    <location>
        <begin position="21"/>
        <end position="778"/>
    </location>
</feature>
<keyword evidence="1" id="KW-0732">Signal</keyword>
<feature type="domain" description="Outer membrane protein beta-barrel" evidence="2">
    <location>
        <begin position="358"/>
        <end position="749"/>
    </location>
</feature>
<evidence type="ECO:0000259" key="2">
    <source>
        <dbReference type="Pfam" id="PF14905"/>
    </source>
</evidence>
<sequence>MNRYLFVILLCICSMCRIMAQDIISGKVVDENRSPLPYVSVVLQHVQDSSYVCGVTSDTEGVFRLPVQPDREYALLVSYIGYTTVRKTCKVGNVGTIVMKEDAVMLEEVNVIASRIRHNANGYTVNLRSSDIVKGKQSADALAFLPGISKEDNSYKINGLPVSEIYVDGIKLANMDELKNLPADMIERVKVNYLAGSNQNAALTGGTIDISLRQPPQGGYYGSLNGGATFYPDYGFSNENVGGVIRYRYKNLNVYDNLSLNFNQPEETAAQTVWNQSTDLRTQIDEETKYRGHHINNRLSLTQQINENHSLGASYYVATNRLKASSLTIGSQENAICPTIESKDNYLDQEATLKYTAKLGRRGTTLDITGDYFNRQSDNHTGYSYGDNTSDVSEDESSLDMYKLSVDVTDPRSQKLVWKYGASVQYIVSDYHPAIGVSNQTDRFQTSQTATTTKGLTPLAYVSAMGQIWKINYSIGVNWQLNEIKYKTSDDGIESSDTQWGINPTVQLMMPLDKKGEYMLMLNYKRTLDDIPYAAISSTVRWSDPYNYTVGNPDLKAPTADMLIAGASLFRNLLNLTAVYSHTKDNIYWETRQNPGASDVFYTIPVNLPSADFYGIGVELNLNPVKPWRMKASGRLEIHPEDVTLDGVYYGKTRLRQYYAIYNTFAFNHGWGGMLNLICEPTFKTYDRTYHTIYNIGGQVYKTMCKDKLQLTFMFNALGDRRKYDRYANGNKVTYDFTTPVQYVGFSLIWRFSGGKQVNVNAIESGSQNFKEIKDVIR</sequence>
<dbReference type="EMBL" id="JAUEII010000004">
    <property type="protein sequence ID" value="MDN0048393.1"/>
    <property type="molecule type" value="Genomic_DNA"/>
</dbReference>
<dbReference type="Proteomes" id="UP001167871">
    <property type="component" value="Unassembled WGS sequence"/>
</dbReference>
<evidence type="ECO:0000313" key="3">
    <source>
        <dbReference type="EMBL" id="MDN0048393.1"/>
    </source>
</evidence>
<feature type="signal peptide" evidence="1">
    <location>
        <begin position="1"/>
        <end position="20"/>
    </location>
</feature>
<accession>A0ABT7X385</accession>
<protein>
    <submittedName>
        <fullName evidence="3">Outer membrane beta-barrel family protein</fullName>
    </submittedName>
</protein>
<dbReference type="Pfam" id="PF13715">
    <property type="entry name" value="CarbopepD_reg_2"/>
    <property type="match status" value="1"/>
</dbReference>
<organism evidence="3 4">
    <name type="scientific">Bacteroides gallinaceum</name>
    <dbReference type="NCBI Taxonomy" id="1462571"/>
    <lineage>
        <taxon>Bacteria</taxon>
        <taxon>Pseudomonadati</taxon>
        <taxon>Bacteroidota</taxon>
        <taxon>Bacteroidia</taxon>
        <taxon>Bacteroidales</taxon>
        <taxon>Bacteroidaceae</taxon>
        <taxon>Bacteroides</taxon>
    </lineage>
</organism>
<gene>
    <name evidence="3" type="ORF">QVO10_03150</name>
</gene>